<comment type="caution">
    <text evidence="1">The sequence shown here is derived from an EMBL/GenBank/DDBJ whole genome shotgun (WGS) entry which is preliminary data.</text>
</comment>
<accession>A0A4Y2MT92</accession>
<reference evidence="1 2" key="1">
    <citation type="journal article" date="2019" name="Sci. Rep.">
        <title>Orb-weaving spider Araneus ventricosus genome elucidates the spidroin gene catalogue.</title>
        <authorList>
            <person name="Kono N."/>
            <person name="Nakamura H."/>
            <person name="Ohtoshi R."/>
            <person name="Moran D.A.P."/>
            <person name="Shinohara A."/>
            <person name="Yoshida Y."/>
            <person name="Fujiwara M."/>
            <person name="Mori M."/>
            <person name="Tomita M."/>
            <person name="Arakawa K."/>
        </authorList>
    </citation>
    <scope>NUCLEOTIDE SEQUENCE [LARGE SCALE GENOMIC DNA]</scope>
</reference>
<organism evidence="1 2">
    <name type="scientific">Araneus ventricosus</name>
    <name type="common">Orbweaver spider</name>
    <name type="synonym">Epeira ventricosa</name>
    <dbReference type="NCBI Taxonomy" id="182803"/>
    <lineage>
        <taxon>Eukaryota</taxon>
        <taxon>Metazoa</taxon>
        <taxon>Ecdysozoa</taxon>
        <taxon>Arthropoda</taxon>
        <taxon>Chelicerata</taxon>
        <taxon>Arachnida</taxon>
        <taxon>Araneae</taxon>
        <taxon>Araneomorphae</taxon>
        <taxon>Entelegynae</taxon>
        <taxon>Araneoidea</taxon>
        <taxon>Araneidae</taxon>
        <taxon>Araneus</taxon>
    </lineage>
</organism>
<keyword evidence="2" id="KW-1185">Reference proteome</keyword>
<gene>
    <name evidence="1" type="ORF">AVEN_129564_1</name>
</gene>
<protein>
    <submittedName>
        <fullName evidence="1">Uncharacterized protein</fullName>
    </submittedName>
</protein>
<proteinExistence type="predicted"/>
<dbReference type="EMBL" id="BGPR01007698">
    <property type="protein sequence ID" value="GBN28836.1"/>
    <property type="molecule type" value="Genomic_DNA"/>
</dbReference>
<evidence type="ECO:0000313" key="2">
    <source>
        <dbReference type="Proteomes" id="UP000499080"/>
    </source>
</evidence>
<evidence type="ECO:0000313" key="1">
    <source>
        <dbReference type="EMBL" id="GBN28836.1"/>
    </source>
</evidence>
<sequence>MYQYEVRPSRTAPDWPFRYSYQTLIFIHFHGDVCLEFVQTASLLAAKSSCKLIVPMFTENEPAKVEESNIHRFHFTVFYLTENWEAHKSPSVK</sequence>
<dbReference type="AlphaFoldDB" id="A0A4Y2MT92"/>
<name>A0A4Y2MT92_ARAVE</name>
<dbReference type="Proteomes" id="UP000499080">
    <property type="component" value="Unassembled WGS sequence"/>
</dbReference>